<name>A0ABR4AQ72_9LECA</name>
<dbReference type="InterPro" id="IPR050791">
    <property type="entry name" value="Aldo-Keto_reductase"/>
</dbReference>
<dbReference type="EMBL" id="JBHFEH010000090">
    <property type="protein sequence ID" value="KAL2047879.1"/>
    <property type="molecule type" value="Genomic_DNA"/>
</dbReference>
<proteinExistence type="predicted"/>
<keyword evidence="1" id="KW-0560">Oxidoreductase</keyword>
<sequence length="329" mass="35774">MSPTIVGRKVGNIGYGLLGLTWRPVVPSEEQAFAAMHAALTSGCNLWNGGTFYGPPEKNSLVLLSKYYSKYPDDADKVVLNIKGASEGMTPNASPEFLRQDIDNALKQLGGKGKIDMYECARRDPNTPLKTTLEALDKMVKEGKIGGVALSEVNANTIREAASITEIVAVEVELSLWSTDPLTNGITKACGELGIPIIAYSPIGHGMLTGQIKSYQDIPEGDIRQKLPRFQPENFEVNMKLVKQLEQLAKKKNCTTAQLALGWHISLSKLPGMPEIIPIPGATMAERVKENAGAVELTDEEMKEIKGILDSFEVIGDRYHAMGMKMVNG</sequence>
<dbReference type="SUPFAM" id="SSF51430">
    <property type="entry name" value="NAD(P)-linked oxidoreductase"/>
    <property type="match status" value="1"/>
</dbReference>
<dbReference type="PANTHER" id="PTHR43625:SF78">
    <property type="entry name" value="PYRIDOXAL REDUCTASE-RELATED"/>
    <property type="match status" value="1"/>
</dbReference>
<organism evidence="3 4">
    <name type="scientific">Lepraria finkii</name>
    <dbReference type="NCBI Taxonomy" id="1340010"/>
    <lineage>
        <taxon>Eukaryota</taxon>
        <taxon>Fungi</taxon>
        <taxon>Dikarya</taxon>
        <taxon>Ascomycota</taxon>
        <taxon>Pezizomycotina</taxon>
        <taxon>Lecanoromycetes</taxon>
        <taxon>OSLEUM clade</taxon>
        <taxon>Lecanoromycetidae</taxon>
        <taxon>Lecanorales</taxon>
        <taxon>Lecanorineae</taxon>
        <taxon>Stereocaulaceae</taxon>
        <taxon>Lepraria</taxon>
    </lineage>
</organism>
<keyword evidence="4" id="KW-1185">Reference proteome</keyword>
<reference evidence="3 4" key="1">
    <citation type="submission" date="2024-09" db="EMBL/GenBank/DDBJ databases">
        <title>Rethinking Asexuality: The Enigmatic Case of Functional Sexual Genes in Lepraria (Stereocaulaceae).</title>
        <authorList>
            <person name="Doellman M."/>
            <person name="Sun Y."/>
            <person name="Barcenas-Pena A."/>
            <person name="Lumbsch H.T."/>
            <person name="Grewe F."/>
        </authorList>
    </citation>
    <scope>NUCLEOTIDE SEQUENCE [LARGE SCALE GENOMIC DNA]</scope>
    <source>
        <strain evidence="3 4">Grewe 0041</strain>
    </source>
</reference>
<evidence type="ECO:0000259" key="2">
    <source>
        <dbReference type="Pfam" id="PF00248"/>
    </source>
</evidence>
<gene>
    <name evidence="3" type="ORF">ABVK25_011261</name>
</gene>
<protein>
    <recommendedName>
        <fullName evidence="2">NADP-dependent oxidoreductase domain-containing protein</fullName>
    </recommendedName>
</protein>
<dbReference type="Proteomes" id="UP001590951">
    <property type="component" value="Unassembled WGS sequence"/>
</dbReference>
<comment type="caution">
    <text evidence="3">The sequence shown here is derived from an EMBL/GenBank/DDBJ whole genome shotgun (WGS) entry which is preliminary data.</text>
</comment>
<evidence type="ECO:0000313" key="4">
    <source>
        <dbReference type="Proteomes" id="UP001590951"/>
    </source>
</evidence>
<evidence type="ECO:0000313" key="3">
    <source>
        <dbReference type="EMBL" id="KAL2047879.1"/>
    </source>
</evidence>
<dbReference type="Gene3D" id="3.20.20.100">
    <property type="entry name" value="NADP-dependent oxidoreductase domain"/>
    <property type="match status" value="1"/>
</dbReference>
<dbReference type="InterPro" id="IPR036812">
    <property type="entry name" value="NAD(P)_OxRdtase_dom_sf"/>
</dbReference>
<accession>A0ABR4AQ72</accession>
<dbReference type="PANTHER" id="PTHR43625">
    <property type="entry name" value="AFLATOXIN B1 ALDEHYDE REDUCTASE"/>
    <property type="match status" value="1"/>
</dbReference>
<feature type="domain" description="NADP-dependent oxidoreductase" evidence="2">
    <location>
        <begin position="13"/>
        <end position="309"/>
    </location>
</feature>
<dbReference type="CDD" id="cd19077">
    <property type="entry name" value="AKR_AKR8A1-2"/>
    <property type="match status" value="1"/>
</dbReference>
<dbReference type="Pfam" id="PF00248">
    <property type="entry name" value="Aldo_ket_red"/>
    <property type="match status" value="1"/>
</dbReference>
<evidence type="ECO:0000256" key="1">
    <source>
        <dbReference type="ARBA" id="ARBA00023002"/>
    </source>
</evidence>
<dbReference type="InterPro" id="IPR023210">
    <property type="entry name" value="NADP_OxRdtase_dom"/>
</dbReference>